<gene>
    <name evidence="3" type="ORF">K7G82_06515</name>
</gene>
<dbReference type="InterPro" id="IPR011992">
    <property type="entry name" value="EF-hand-dom_pair"/>
</dbReference>
<dbReference type="SUPFAM" id="SSF47473">
    <property type="entry name" value="EF-hand"/>
    <property type="match status" value="1"/>
</dbReference>
<feature type="domain" description="EF-hand" evidence="2">
    <location>
        <begin position="39"/>
        <end position="74"/>
    </location>
</feature>
<evidence type="ECO:0000313" key="3">
    <source>
        <dbReference type="EMBL" id="MBY8821936.1"/>
    </source>
</evidence>
<dbReference type="Gene3D" id="1.10.238.10">
    <property type="entry name" value="EF-hand"/>
    <property type="match status" value="1"/>
</dbReference>
<dbReference type="InterPro" id="IPR002048">
    <property type="entry name" value="EF_hand_dom"/>
</dbReference>
<comment type="caution">
    <text evidence="3">The sequence shown here is derived from an EMBL/GenBank/DDBJ whole genome shotgun (WGS) entry which is preliminary data.</text>
</comment>
<organism evidence="3 4">
    <name type="scientific">Sphingomonas colocasiae</name>
    <dbReference type="NCBI Taxonomy" id="1848973"/>
    <lineage>
        <taxon>Bacteria</taxon>
        <taxon>Pseudomonadati</taxon>
        <taxon>Pseudomonadota</taxon>
        <taxon>Alphaproteobacteria</taxon>
        <taxon>Sphingomonadales</taxon>
        <taxon>Sphingomonadaceae</taxon>
        <taxon>Sphingomonas</taxon>
    </lineage>
</organism>
<name>A0ABS7PKX2_9SPHN</name>
<dbReference type="Pfam" id="PF13202">
    <property type="entry name" value="EF-hand_5"/>
    <property type="match status" value="3"/>
</dbReference>
<accession>A0ABS7PKX2</accession>
<evidence type="ECO:0000259" key="2">
    <source>
        <dbReference type="PROSITE" id="PS50222"/>
    </source>
</evidence>
<dbReference type="EMBL" id="JAINVV010000004">
    <property type="protein sequence ID" value="MBY8821936.1"/>
    <property type="molecule type" value="Genomic_DNA"/>
</dbReference>
<dbReference type="Proteomes" id="UP000706039">
    <property type="component" value="Unassembled WGS sequence"/>
</dbReference>
<proteinExistence type="predicted"/>
<sequence length="136" mass="14764">MIRIIAAIALCIGAPALFASPTAAQSAIALGERPIKRAEVVAFVKRQFAQMDVNRDGHVDPREYEAYRAAQGDRTGAGLGYIGRRWFERADANGDGRVTPEEAQARPLQLFDMADANRDGVASLQEQSVASLFMGR</sequence>
<keyword evidence="4" id="KW-1185">Reference proteome</keyword>
<dbReference type="PROSITE" id="PS50222">
    <property type="entry name" value="EF_HAND_2"/>
    <property type="match status" value="1"/>
</dbReference>
<evidence type="ECO:0000256" key="1">
    <source>
        <dbReference type="SAM" id="SignalP"/>
    </source>
</evidence>
<reference evidence="3 4" key="1">
    <citation type="submission" date="2021-08" db="EMBL/GenBank/DDBJ databases">
        <authorList>
            <person name="Tuo L."/>
        </authorList>
    </citation>
    <scope>NUCLEOTIDE SEQUENCE [LARGE SCALE GENOMIC DNA]</scope>
    <source>
        <strain evidence="3 4">JCM 31229</strain>
    </source>
</reference>
<dbReference type="PROSITE" id="PS00018">
    <property type="entry name" value="EF_HAND_1"/>
    <property type="match status" value="1"/>
</dbReference>
<protein>
    <recommendedName>
        <fullName evidence="2">EF-hand domain-containing protein</fullName>
    </recommendedName>
</protein>
<feature type="chain" id="PRO_5047095218" description="EF-hand domain-containing protein" evidence="1">
    <location>
        <begin position="20"/>
        <end position="136"/>
    </location>
</feature>
<evidence type="ECO:0000313" key="4">
    <source>
        <dbReference type="Proteomes" id="UP000706039"/>
    </source>
</evidence>
<keyword evidence="1" id="KW-0732">Signal</keyword>
<feature type="signal peptide" evidence="1">
    <location>
        <begin position="1"/>
        <end position="19"/>
    </location>
</feature>
<dbReference type="RefSeq" id="WP_222989058.1">
    <property type="nucleotide sequence ID" value="NZ_JAINVV010000004.1"/>
</dbReference>
<dbReference type="InterPro" id="IPR018247">
    <property type="entry name" value="EF_Hand_1_Ca_BS"/>
</dbReference>